<dbReference type="InterPro" id="IPR042086">
    <property type="entry name" value="MeTrfase_capping"/>
</dbReference>
<evidence type="ECO:0000256" key="2">
    <source>
        <dbReference type="ARBA" id="ARBA00022842"/>
    </source>
</evidence>
<keyword evidence="4" id="KW-1185">Reference proteome</keyword>
<dbReference type="InterPro" id="IPR029063">
    <property type="entry name" value="SAM-dependent_MTases_sf"/>
</dbReference>
<evidence type="ECO:0000256" key="3">
    <source>
        <dbReference type="SAM" id="MobiDB-lite"/>
    </source>
</evidence>
<keyword evidence="1" id="KW-0479">Metal-binding</keyword>
<dbReference type="SUPFAM" id="SSF53335">
    <property type="entry name" value="S-adenosyl-L-methionine-dependent methyltransferases"/>
    <property type="match status" value="1"/>
</dbReference>
<feature type="compositionally biased region" description="Basic and acidic residues" evidence="3">
    <location>
        <begin position="1"/>
        <end position="17"/>
    </location>
</feature>
<organism evidence="4 5">
    <name type="scientific">Dioscorea cayennensis subsp. rotundata</name>
    <name type="common">White Guinea yam</name>
    <name type="synonym">Dioscorea rotundata</name>
    <dbReference type="NCBI Taxonomy" id="55577"/>
    <lineage>
        <taxon>Eukaryota</taxon>
        <taxon>Viridiplantae</taxon>
        <taxon>Streptophyta</taxon>
        <taxon>Embryophyta</taxon>
        <taxon>Tracheophyta</taxon>
        <taxon>Spermatophyta</taxon>
        <taxon>Magnoliopsida</taxon>
        <taxon>Liliopsida</taxon>
        <taxon>Dioscoreales</taxon>
        <taxon>Dioscoreaceae</taxon>
        <taxon>Dioscorea</taxon>
    </lineage>
</organism>
<name>A0AB40BHL7_DIOCR</name>
<dbReference type="InterPro" id="IPR005299">
    <property type="entry name" value="MeTrfase_7"/>
</dbReference>
<accession>A0AB40BHL7</accession>
<reference evidence="5" key="1">
    <citation type="submission" date="2025-08" db="UniProtKB">
        <authorList>
            <consortium name="RefSeq"/>
        </authorList>
    </citation>
    <scope>IDENTIFICATION</scope>
</reference>
<sequence>MKAEQVLHMNSGDDDKSYAQNSTIQNVRLSMTRSVRQSAIMEAYKSTSFPKTMSIGDLGCSLGPNTLLVASDAIDAVEIVHKELNQPLPEIHIQLNDLPGNDFNGLINSLEGFKKTHRCFISVVPGSFYGRLFPSHSLHFIHSSSSLNWLSQVPLDLQNEENVKINRGKLCISKTSPPCVLEAYSKQFQRDFSLFLKCRGEELVPGGCMVLTLLSRSTSENSDPSSLGIGLQWEILAQALVDMASEGIVDEKKIDLCNAPFYVPSLEEMKHAIETEGSFSIKSIESFDVTYNGTKVEDTVTTALKLSINAQQMAKMIRAVTESILVSHFGEEIIDELFVRYSYLLEDYYSKNMHGCTTAVVFMKRNVP</sequence>
<gene>
    <name evidence="5" type="primary">LOC120263027</name>
</gene>
<evidence type="ECO:0000313" key="4">
    <source>
        <dbReference type="Proteomes" id="UP001515500"/>
    </source>
</evidence>
<keyword evidence="2" id="KW-0460">Magnesium</keyword>
<proteinExistence type="predicted"/>
<evidence type="ECO:0000313" key="5">
    <source>
        <dbReference type="RefSeq" id="XP_039126887.1"/>
    </source>
</evidence>
<dbReference type="AlphaFoldDB" id="A0AB40BHL7"/>
<dbReference type="GO" id="GO:0008168">
    <property type="term" value="F:methyltransferase activity"/>
    <property type="evidence" value="ECO:0007669"/>
    <property type="project" value="InterPro"/>
</dbReference>
<protein>
    <submittedName>
        <fullName evidence="5">Jasmonate O-methyltransferase-like</fullName>
    </submittedName>
</protein>
<dbReference type="PANTHER" id="PTHR31009">
    <property type="entry name" value="S-ADENOSYL-L-METHIONINE:CARBOXYL METHYLTRANSFERASE FAMILY PROTEIN"/>
    <property type="match status" value="1"/>
</dbReference>
<dbReference type="RefSeq" id="XP_039126887.1">
    <property type="nucleotide sequence ID" value="XM_039270953.1"/>
</dbReference>
<dbReference type="Pfam" id="PF03492">
    <property type="entry name" value="Methyltransf_7"/>
    <property type="match status" value="1"/>
</dbReference>
<evidence type="ECO:0000256" key="1">
    <source>
        <dbReference type="ARBA" id="ARBA00022723"/>
    </source>
</evidence>
<dbReference type="Gene3D" id="3.40.50.150">
    <property type="entry name" value="Vaccinia Virus protein VP39"/>
    <property type="match status" value="1"/>
</dbReference>
<dbReference type="GO" id="GO:0046872">
    <property type="term" value="F:metal ion binding"/>
    <property type="evidence" value="ECO:0007669"/>
    <property type="project" value="UniProtKB-KW"/>
</dbReference>
<dbReference type="GeneID" id="120263027"/>
<feature type="region of interest" description="Disordered" evidence="3">
    <location>
        <begin position="1"/>
        <end position="20"/>
    </location>
</feature>
<dbReference type="Proteomes" id="UP001515500">
    <property type="component" value="Chromosome 6"/>
</dbReference>
<dbReference type="Gene3D" id="1.10.1200.270">
    <property type="entry name" value="Methyltransferase, alpha-helical capping domain"/>
    <property type="match status" value="1"/>
</dbReference>